<dbReference type="InterPro" id="IPR006626">
    <property type="entry name" value="PbH1"/>
</dbReference>
<name>A0A2R5FRQ2_NOSCO</name>
<organism evidence="1 2">
    <name type="scientific">Nostoc commune NIES-4072</name>
    <dbReference type="NCBI Taxonomy" id="2005467"/>
    <lineage>
        <taxon>Bacteria</taxon>
        <taxon>Bacillati</taxon>
        <taxon>Cyanobacteriota</taxon>
        <taxon>Cyanophyceae</taxon>
        <taxon>Nostocales</taxon>
        <taxon>Nostocaceae</taxon>
        <taxon>Nostoc</taxon>
    </lineage>
</organism>
<dbReference type="PRINTS" id="PR00313">
    <property type="entry name" value="CABNDNGRPT"/>
</dbReference>
<dbReference type="SMART" id="SM00710">
    <property type="entry name" value="PbH1"/>
    <property type="match status" value="7"/>
</dbReference>
<accession>A0A2R5FRQ2</accession>
<evidence type="ECO:0000313" key="1">
    <source>
        <dbReference type="EMBL" id="GBG21446.1"/>
    </source>
</evidence>
<dbReference type="InterPro" id="IPR011050">
    <property type="entry name" value="Pectin_lyase_fold/virulence"/>
</dbReference>
<protein>
    <submittedName>
        <fullName evidence="1">Hemolysin-type calcium-binding region</fullName>
    </submittedName>
</protein>
<dbReference type="EMBL" id="BDUD01000001">
    <property type="protein sequence ID" value="GBG21446.1"/>
    <property type="molecule type" value="Genomic_DNA"/>
</dbReference>
<evidence type="ECO:0000313" key="2">
    <source>
        <dbReference type="Proteomes" id="UP000245124"/>
    </source>
</evidence>
<keyword evidence="2" id="KW-1185">Reference proteome</keyword>
<dbReference type="SUPFAM" id="SSF51120">
    <property type="entry name" value="beta-Roll"/>
    <property type="match status" value="1"/>
</dbReference>
<dbReference type="AlphaFoldDB" id="A0A2R5FRQ2"/>
<comment type="caution">
    <text evidence="1">The sequence shown here is derived from an EMBL/GenBank/DDBJ whole genome shotgun (WGS) entry which is preliminary data.</text>
</comment>
<dbReference type="RefSeq" id="WP_109011344.1">
    <property type="nucleotide sequence ID" value="NZ_BDUD01000001.1"/>
</dbReference>
<dbReference type="SUPFAM" id="SSF51126">
    <property type="entry name" value="Pectin lyase-like"/>
    <property type="match status" value="2"/>
</dbReference>
<dbReference type="GO" id="GO:0005509">
    <property type="term" value="F:calcium ion binding"/>
    <property type="evidence" value="ECO:0007669"/>
    <property type="project" value="InterPro"/>
</dbReference>
<gene>
    <name evidence="1" type="ORF">NIES4072_51300</name>
</gene>
<dbReference type="InterPro" id="IPR038081">
    <property type="entry name" value="CalX-like_sf"/>
</dbReference>
<dbReference type="InterPro" id="IPR018511">
    <property type="entry name" value="Hemolysin-typ_Ca-bd_CS"/>
</dbReference>
<dbReference type="PROSITE" id="PS00330">
    <property type="entry name" value="HEMOLYSIN_CALCIUM"/>
    <property type="match status" value="3"/>
</dbReference>
<dbReference type="SUPFAM" id="SSF141072">
    <property type="entry name" value="CalX-like"/>
    <property type="match status" value="2"/>
</dbReference>
<dbReference type="InterPro" id="IPR011049">
    <property type="entry name" value="Serralysin-like_metalloprot_C"/>
</dbReference>
<dbReference type="OrthoDB" id="475684at2"/>
<dbReference type="Proteomes" id="UP000245124">
    <property type="component" value="Unassembled WGS sequence"/>
</dbReference>
<dbReference type="Gene3D" id="2.60.40.2030">
    <property type="match status" value="2"/>
</dbReference>
<proteinExistence type="predicted"/>
<dbReference type="InterPro" id="IPR001343">
    <property type="entry name" value="Hemolysn_Ca-bd"/>
</dbReference>
<dbReference type="NCBIfam" id="NF041518">
    <property type="entry name" value="choice_anch_Q"/>
    <property type="match status" value="2"/>
</dbReference>
<dbReference type="InterPro" id="IPR059226">
    <property type="entry name" value="Choice_anch_Q_dom"/>
</dbReference>
<dbReference type="Gene3D" id="2.150.10.10">
    <property type="entry name" value="Serralysin-like metalloprotease, C-terminal"/>
    <property type="match status" value="1"/>
</dbReference>
<reference evidence="1 2" key="1">
    <citation type="submission" date="2017-06" db="EMBL/GenBank/DDBJ databases">
        <title>Genome sequencing of cyanobaciteial culture collection at National Institute for Environmental Studies (NIES).</title>
        <authorList>
            <person name="Hirose Y."/>
            <person name="Shimura Y."/>
            <person name="Fujisawa T."/>
            <person name="Nakamura Y."/>
            <person name="Kawachi M."/>
        </authorList>
    </citation>
    <scope>NUCLEOTIDE SEQUENCE [LARGE SCALE GENOMIC DNA]</scope>
    <source>
        <strain evidence="1 2">NIES-4072</strain>
    </source>
</reference>
<dbReference type="Pfam" id="PF00353">
    <property type="entry name" value="HemolysinCabind"/>
    <property type="match status" value="1"/>
</dbReference>
<sequence length="1256" mass="127543">MTLSNIAITSLTPTVTESGNRGTYRISRDRTAGNLTIKLNIDSSSTALDDYNLSGNKVTVTGNAVTVVIPDGKNFVDINLTAIDDIQAEANETVKLNLAANPTYNIDTVKNTATVTISRNDTVVTNTNDKGEGSLRQAIENANAFAGADTVSFAGTVYNDAFPDAIVLTSGELNITDDVTIQGTGAKNLSVSGNNTSRLFNISGTQTDANIDAITLTDGNAGTENGGGILVNSGNTLNLNNSVLSNNTAVRGGAISNTGTATITDSTIDRNQSAVSGGGIYNFGTITLSDSTLSNNLANANGGALTTVNTANIINSTISANQANSSGGGVTNSGLLIISNSTIANNTADADNDSAGDGGGIFRLGGTVTASNTIIANNKDLGGEAPDVFGNITGNANNLIGTTAGASGTIGTGSDIVNPNPGLAPLANNGGTTQTQALLATSPAVNAGNNAFIPNGVTTDQRGTAFDRSKFGTVDIGAFEVQEPIVSLSAVSPIATETGIAGTYRVNRIGTASNLTVKLTIDSSSASVNDYTLSGGNIKVSGNTLSVVIPDGQSFVDINLAAINDLAAEADESLKLNLAPDAGYSIDTTNPTATVTIARNDTTVTNINDRGEGSLRQAIENANIFAGANTVDFDTTGKFATAQTITLTSGQLRITDDVTISGTGAEQLTVSGNNANRVLSISGTGTDAKIDGLTIANGNAGTGDGGGILVNQNSNLVLTNSAVEGNRGNLGGGINILGTATVINSILSNNQGDAGGGILNSGTATVINTTLSGNQARVFGGGGFGNLGTATLINNTITNNTVVANFNSTFGGGIENFFGGTLAVKNTIIAGNINNNNQAADVSTDSDIAGNANNLIGTTAGASGTIGTGSDITFAEAGITNINQVVNPILQNNGGTTATYALVPTSIAINAGNNANLSADTTDLDGDGNTTESIPFDQRGTDFNRFKFATVDIGAYESDTVSSGGGQKEFIVPRGEGSHTILNFGGVGRGSNPSAATIAEVDTIKFQGTGLTARNLLLTQSGKNLEVTFEGVAKTDTKVTLQNFALENLDNLSTSTGNLLFDGQTSISDNFDVINADSTQTGILERNTVTFFNDFSNNIKGLENSNDVINGQGGNDIIDGRSGDDLLRGDLGNDTLIGGAGNDILVGGAGNDTLTGGTGFDQFIYQAFSDKGTSGDTITDFNSSQDKLVLTNLFDSLSYGGSNPITDSYLRFVSSGVNTQVQIDTDGITSTQGFRLLVNLNNVSANSLVIGSNVLV</sequence>